<evidence type="ECO:0000256" key="2">
    <source>
        <dbReference type="ARBA" id="ARBA00010790"/>
    </source>
</evidence>
<keyword evidence="5 6" id="KW-0274">FAD</keyword>
<dbReference type="InterPro" id="IPR007867">
    <property type="entry name" value="GMC_OxRtase_C"/>
</dbReference>
<evidence type="ECO:0000256" key="5">
    <source>
        <dbReference type="ARBA" id="ARBA00022827"/>
    </source>
</evidence>
<dbReference type="Pfam" id="PF00732">
    <property type="entry name" value="GMC_oxred_N"/>
    <property type="match status" value="1"/>
</dbReference>
<organism evidence="9 10">
    <name type="scientific">Perilla frutescens var. hirtella</name>
    <name type="common">Perilla citriodora</name>
    <name type="synonym">Perilla setoyensis</name>
    <dbReference type="NCBI Taxonomy" id="608512"/>
    <lineage>
        <taxon>Eukaryota</taxon>
        <taxon>Viridiplantae</taxon>
        <taxon>Streptophyta</taxon>
        <taxon>Embryophyta</taxon>
        <taxon>Tracheophyta</taxon>
        <taxon>Spermatophyta</taxon>
        <taxon>Magnoliopsida</taxon>
        <taxon>eudicotyledons</taxon>
        <taxon>Gunneridae</taxon>
        <taxon>Pentapetalae</taxon>
        <taxon>asterids</taxon>
        <taxon>lamiids</taxon>
        <taxon>Lamiales</taxon>
        <taxon>Lamiaceae</taxon>
        <taxon>Nepetoideae</taxon>
        <taxon>Elsholtzieae</taxon>
        <taxon>Perilla</taxon>
    </lineage>
</organism>
<dbReference type="Gene3D" id="3.50.50.60">
    <property type="entry name" value="FAD/NAD(P)-binding domain"/>
    <property type="match status" value="1"/>
</dbReference>
<keyword evidence="10" id="KW-1185">Reference proteome</keyword>
<dbReference type="SUPFAM" id="SSF51905">
    <property type="entry name" value="FAD/NAD(P)-binding domain"/>
    <property type="match status" value="1"/>
</dbReference>
<comment type="cofactor">
    <cofactor evidence="1 6">
        <name>FAD</name>
        <dbReference type="ChEBI" id="CHEBI:57692"/>
    </cofactor>
</comment>
<dbReference type="EMBL" id="SDAM02000032">
    <property type="protein sequence ID" value="KAH6835892.1"/>
    <property type="molecule type" value="Genomic_DNA"/>
</dbReference>
<dbReference type="PANTHER" id="PTHR45968">
    <property type="entry name" value="OSJNBA0019K04.7 PROTEIN"/>
    <property type="match status" value="1"/>
</dbReference>
<dbReference type="PIRSF" id="PIRSF000137">
    <property type="entry name" value="Alcohol_oxidase"/>
    <property type="match status" value="1"/>
</dbReference>
<dbReference type="InterPro" id="IPR012132">
    <property type="entry name" value="GMC_OxRdtase"/>
</dbReference>
<evidence type="ECO:0000256" key="6">
    <source>
        <dbReference type="PIRSR" id="PIRSR000137-2"/>
    </source>
</evidence>
<dbReference type="SUPFAM" id="SSF54373">
    <property type="entry name" value="FAD-linked reductases, C-terminal domain"/>
    <property type="match status" value="1"/>
</dbReference>
<dbReference type="Pfam" id="PF05199">
    <property type="entry name" value="GMC_oxred_C"/>
    <property type="match status" value="1"/>
</dbReference>
<dbReference type="GO" id="GO:0016614">
    <property type="term" value="F:oxidoreductase activity, acting on CH-OH group of donors"/>
    <property type="evidence" value="ECO:0007669"/>
    <property type="project" value="InterPro"/>
</dbReference>
<feature type="binding site" evidence="6">
    <location>
        <begin position="409"/>
        <end position="410"/>
    </location>
    <ligand>
        <name>FAD</name>
        <dbReference type="ChEBI" id="CHEBI:57692"/>
    </ligand>
</feature>
<feature type="binding site" evidence="6">
    <location>
        <begin position="369"/>
        <end position="370"/>
    </location>
    <ligand>
        <name>FAD</name>
        <dbReference type="ChEBI" id="CHEBI:57692"/>
    </ligand>
</feature>
<dbReference type="GO" id="GO:0050660">
    <property type="term" value="F:flavin adenine dinucleotide binding"/>
    <property type="evidence" value="ECO:0007669"/>
    <property type="project" value="InterPro"/>
</dbReference>
<feature type="disulfide bond" evidence="7">
    <location>
        <begin position="306"/>
        <end position="361"/>
    </location>
</feature>
<comment type="caution">
    <text evidence="9">The sequence shown here is derived from an EMBL/GenBank/DDBJ whole genome shotgun (WGS) entry which is preliminary data.</text>
</comment>
<evidence type="ECO:0000313" key="9">
    <source>
        <dbReference type="EMBL" id="KAH6835892.1"/>
    </source>
</evidence>
<dbReference type="Gene3D" id="3.30.410.40">
    <property type="match status" value="1"/>
</dbReference>
<proteinExistence type="inferred from homology"/>
<name>A0AAD4JLA4_PERFH</name>
<comment type="similarity">
    <text evidence="2">Belongs to the GMC oxidoreductase family.</text>
</comment>
<evidence type="ECO:0000256" key="7">
    <source>
        <dbReference type="PIRSR" id="PIRSR000137-3"/>
    </source>
</evidence>
<reference evidence="9 10" key="1">
    <citation type="journal article" date="2021" name="Nat. Commun.">
        <title>Incipient diploidization of the medicinal plant Perilla within 10,000 years.</title>
        <authorList>
            <person name="Zhang Y."/>
            <person name="Shen Q."/>
            <person name="Leng L."/>
            <person name="Zhang D."/>
            <person name="Chen S."/>
            <person name="Shi Y."/>
            <person name="Ning Z."/>
            <person name="Chen S."/>
        </authorList>
    </citation>
    <scope>NUCLEOTIDE SEQUENCE [LARGE SCALE GENOMIC DNA]</scope>
    <source>
        <strain evidence="10">cv. PC099</strain>
    </source>
</reference>
<dbReference type="PROSITE" id="PS00624">
    <property type="entry name" value="GMC_OXRED_2"/>
    <property type="match status" value="1"/>
</dbReference>
<keyword evidence="4" id="KW-0732">Signal</keyword>
<evidence type="ECO:0000259" key="8">
    <source>
        <dbReference type="PROSITE" id="PS00624"/>
    </source>
</evidence>
<protein>
    <recommendedName>
        <fullName evidence="8">Glucose-methanol-choline oxidoreductase N-terminal domain-containing protein</fullName>
    </recommendedName>
</protein>
<dbReference type="Proteomes" id="UP001190926">
    <property type="component" value="Unassembled WGS sequence"/>
</dbReference>
<evidence type="ECO:0000256" key="1">
    <source>
        <dbReference type="ARBA" id="ARBA00001974"/>
    </source>
</evidence>
<dbReference type="InterPro" id="IPR036188">
    <property type="entry name" value="FAD/NAD-bd_sf"/>
</dbReference>
<sequence>MNSLQDTSGTSAAQMFTSTDGVYNHRARILGGGSAINAGFYTHASSEYVRNVGWDPVLVNESYEWVERKVVFRPRLMQWQTAVRDGLLAAGVLPYNGFTYEHLNGTKIGGSIFDGNGIRHSSADLLEYADPANITVYLYATVHQILFTTSSPGQRSKAEGIVFKDRNGKSHWAYLNSGSGKNEIIVSAGAMGSPQLLMLSGIGPGQKLRELGINVVLEQASVGQGMSELETSLVQVVGISSNIGTYIEAISGLFQLSDQQTGMGFIGEKVAKPFSSGYMEVESRDPNVNPRVTFNYFKDRRDLQSCVGGIKIIKKVVESAPMSQFRQPNSSYDSLMRLMLSLPINMRKKHPNATHSLDQFCRDTVLTIWHFHGGCHVDRVVDRHCRVLGVDSLRVVDGSTFHHSPGTNPQATLMMLGRYMGQKILHQRNSHKGGN</sequence>
<keyword evidence="3" id="KW-0285">Flavoprotein</keyword>
<evidence type="ECO:0000256" key="4">
    <source>
        <dbReference type="ARBA" id="ARBA00022729"/>
    </source>
</evidence>
<feature type="domain" description="Glucose-methanol-choline oxidoreductase N-terminal" evidence="8">
    <location>
        <begin position="189"/>
        <end position="203"/>
    </location>
</feature>
<gene>
    <name evidence="9" type="ORF">C2S53_018142</name>
</gene>
<accession>A0AAD4JLA4</accession>
<dbReference type="InterPro" id="IPR051871">
    <property type="entry name" value="GMC_Oxidoreductase-Related"/>
</dbReference>
<evidence type="ECO:0000256" key="3">
    <source>
        <dbReference type="ARBA" id="ARBA00022630"/>
    </source>
</evidence>
<feature type="binding site" evidence="6">
    <location>
        <position position="398"/>
    </location>
    <ligand>
        <name>FAD</name>
        <dbReference type="ChEBI" id="CHEBI:57692"/>
    </ligand>
</feature>
<dbReference type="PANTHER" id="PTHR45968:SF31">
    <property type="entry name" value="GLUCOSE-METHANOL-CHOLINE (GMC) OXIDOREDUCTASE FAMILY PROTEIN"/>
    <property type="match status" value="1"/>
</dbReference>
<evidence type="ECO:0000313" key="10">
    <source>
        <dbReference type="Proteomes" id="UP001190926"/>
    </source>
</evidence>
<dbReference type="AlphaFoldDB" id="A0AAD4JLA4"/>
<feature type="binding site" evidence="6">
    <location>
        <position position="142"/>
    </location>
    <ligand>
        <name>FAD</name>
        <dbReference type="ChEBI" id="CHEBI:57692"/>
    </ligand>
</feature>
<keyword evidence="7" id="KW-1015">Disulfide bond</keyword>
<dbReference type="InterPro" id="IPR000172">
    <property type="entry name" value="GMC_OxRdtase_N"/>
</dbReference>